<dbReference type="CDD" id="cd00320">
    <property type="entry name" value="cpn10"/>
    <property type="match status" value="1"/>
</dbReference>
<dbReference type="SMART" id="SM00883">
    <property type="entry name" value="Cpn10"/>
    <property type="match status" value="1"/>
</dbReference>
<dbReference type="GO" id="GO:0005524">
    <property type="term" value="F:ATP binding"/>
    <property type="evidence" value="ECO:0007669"/>
    <property type="project" value="InterPro"/>
</dbReference>
<dbReference type="RefSeq" id="WP_119058903.1">
    <property type="nucleotide sequence ID" value="NZ_OX579588.1"/>
</dbReference>
<dbReference type="PANTHER" id="PTHR10772">
    <property type="entry name" value="10 KDA HEAT SHOCK PROTEIN"/>
    <property type="match status" value="1"/>
</dbReference>
<comment type="similarity">
    <text evidence="1">Belongs to the GroES chaperonin family.</text>
</comment>
<proteinExistence type="inferred from homology"/>
<protein>
    <submittedName>
        <fullName evidence="3">Co-chaperonin GroES</fullName>
    </submittedName>
</protein>
<evidence type="ECO:0000313" key="4">
    <source>
        <dbReference type="Proteomes" id="UP000262142"/>
    </source>
</evidence>
<dbReference type="EMBL" id="UNSC01000001">
    <property type="protein sequence ID" value="SZD71305.1"/>
    <property type="molecule type" value="Genomic_DNA"/>
</dbReference>
<dbReference type="InterPro" id="IPR037124">
    <property type="entry name" value="Chaperonin_GroES_sf"/>
</dbReference>
<accession>A0A383TUR7</accession>
<dbReference type="InterPro" id="IPR020818">
    <property type="entry name" value="Chaperonin_GroES"/>
</dbReference>
<dbReference type="OrthoDB" id="9801482at2"/>
<name>A0A383TUR7_9FLAO</name>
<keyword evidence="4" id="KW-1185">Reference proteome</keyword>
<dbReference type="InterPro" id="IPR011032">
    <property type="entry name" value="GroES-like_sf"/>
</dbReference>
<evidence type="ECO:0000256" key="1">
    <source>
        <dbReference type="ARBA" id="ARBA00006975"/>
    </source>
</evidence>
<dbReference type="AlphaFoldDB" id="A0A383TUR7"/>
<dbReference type="GO" id="GO:0051082">
    <property type="term" value="F:unfolded protein binding"/>
    <property type="evidence" value="ECO:0007669"/>
    <property type="project" value="TreeGrafter"/>
</dbReference>
<dbReference type="GO" id="GO:0051087">
    <property type="term" value="F:protein-folding chaperone binding"/>
    <property type="evidence" value="ECO:0007669"/>
    <property type="project" value="TreeGrafter"/>
</dbReference>
<evidence type="ECO:0000313" key="3">
    <source>
        <dbReference type="EMBL" id="SZD71305.1"/>
    </source>
</evidence>
<dbReference type="SUPFAM" id="SSF50129">
    <property type="entry name" value="GroES-like"/>
    <property type="match status" value="1"/>
</dbReference>
<dbReference type="Proteomes" id="UP000262142">
    <property type="component" value="Unassembled WGS sequence"/>
</dbReference>
<organism evidence="3 4">
    <name type="scientific">Candidatus Ornithobacterium hominis</name>
    <dbReference type="NCBI Taxonomy" id="2497989"/>
    <lineage>
        <taxon>Bacteria</taxon>
        <taxon>Pseudomonadati</taxon>
        <taxon>Bacteroidota</taxon>
        <taxon>Flavobacteriia</taxon>
        <taxon>Flavobacteriales</taxon>
        <taxon>Weeksellaceae</taxon>
        <taxon>Ornithobacterium</taxon>
    </lineage>
</organism>
<gene>
    <name evidence="3" type="primary">groS_1</name>
    <name evidence="3" type="ORF">SAMEA104719789_00401</name>
</gene>
<evidence type="ECO:0000256" key="2">
    <source>
        <dbReference type="ARBA" id="ARBA00023186"/>
    </source>
</evidence>
<dbReference type="Pfam" id="PF00166">
    <property type="entry name" value="Cpn10"/>
    <property type="match status" value="1"/>
</dbReference>
<keyword evidence="2" id="KW-0143">Chaperone</keyword>
<dbReference type="GO" id="GO:0046872">
    <property type="term" value="F:metal ion binding"/>
    <property type="evidence" value="ECO:0007669"/>
    <property type="project" value="TreeGrafter"/>
</dbReference>
<dbReference type="GO" id="GO:0044183">
    <property type="term" value="F:protein folding chaperone"/>
    <property type="evidence" value="ECO:0007669"/>
    <property type="project" value="InterPro"/>
</dbReference>
<sequence>MEPKVKNLIMVGDRVLVKPAESPEKTKSGLYLPPGVKENEKILKGYVIAVGPGYAIPSIEPEEDWKPESQKTRYIPLQAQENDTVLFLQNATHKIVYREEKYFIVPHNAILMIERDSEFFENEL</sequence>
<reference evidence="3 4" key="1">
    <citation type="submission" date="2018-09" db="EMBL/GenBank/DDBJ databases">
        <authorList>
            <consortium name="Pathogen Informatics"/>
        </authorList>
    </citation>
    <scope>NUCLEOTIDE SEQUENCE [LARGE SCALE GENOMIC DNA]</scope>
    <source>
        <strain evidence="3 4">OH-22767</strain>
    </source>
</reference>
<dbReference type="PANTHER" id="PTHR10772:SF58">
    <property type="entry name" value="CO-CHAPERONIN GROES"/>
    <property type="match status" value="1"/>
</dbReference>
<dbReference type="Gene3D" id="2.30.33.40">
    <property type="entry name" value="GroES chaperonin"/>
    <property type="match status" value="1"/>
</dbReference>